<dbReference type="EnsemblMetazoa" id="Aqu2.1.22555_001">
    <property type="protein sequence ID" value="Aqu2.1.22555_001"/>
    <property type="gene ID" value="Aqu2.1.22555"/>
</dbReference>
<accession>A0A1X7U477</accession>
<proteinExistence type="predicted"/>
<dbReference type="AlphaFoldDB" id="A0A1X7U477"/>
<evidence type="ECO:0000313" key="1">
    <source>
        <dbReference type="EnsemblMetazoa" id="Aqu2.1.22555_001"/>
    </source>
</evidence>
<organism evidence="1">
    <name type="scientific">Amphimedon queenslandica</name>
    <name type="common">Sponge</name>
    <dbReference type="NCBI Taxonomy" id="400682"/>
    <lineage>
        <taxon>Eukaryota</taxon>
        <taxon>Metazoa</taxon>
        <taxon>Porifera</taxon>
        <taxon>Demospongiae</taxon>
        <taxon>Heteroscleromorpha</taxon>
        <taxon>Haplosclerida</taxon>
        <taxon>Niphatidae</taxon>
        <taxon>Amphimedon</taxon>
    </lineage>
</organism>
<dbReference type="InParanoid" id="A0A1X7U477"/>
<reference evidence="1" key="1">
    <citation type="submission" date="2017-05" db="UniProtKB">
        <authorList>
            <consortium name="EnsemblMetazoa"/>
        </authorList>
    </citation>
    <scope>IDENTIFICATION</scope>
</reference>
<name>A0A1X7U477_AMPQE</name>
<sequence length="119" mass="13606">MENLEVLDKEELTLEKVFFVNHGTVVIASGDNLGSTSVRGYKAPSSAFRKCRHCMATADDMNKDFNSHSFIPRTQDTHDHHIRKGLAPDVMYDVLQGVAQYEVKELLKHYFNSRESYNI</sequence>
<protein>
    <submittedName>
        <fullName evidence="1">Uncharacterized protein</fullName>
    </submittedName>
</protein>